<accession>A0ABP9QW61</accession>
<dbReference type="InterPro" id="IPR001647">
    <property type="entry name" value="HTH_TetR"/>
</dbReference>
<proteinExistence type="predicted"/>
<dbReference type="InterPro" id="IPR009057">
    <property type="entry name" value="Homeodomain-like_sf"/>
</dbReference>
<dbReference type="RefSeq" id="WP_185065391.1">
    <property type="nucleotide sequence ID" value="NZ_BAABJP010000039.1"/>
</dbReference>
<feature type="domain" description="HTH tetR-type" evidence="5">
    <location>
        <begin position="12"/>
        <end position="72"/>
    </location>
</feature>
<dbReference type="InterPro" id="IPR036271">
    <property type="entry name" value="Tet_transcr_reg_TetR-rel_C_sf"/>
</dbReference>
<dbReference type="SUPFAM" id="SSF48498">
    <property type="entry name" value="Tetracyclin repressor-like, C-terminal domain"/>
    <property type="match status" value="1"/>
</dbReference>
<keyword evidence="3" id="KW-0804">Transcription</keyword>
<dbReference type="Gene3D" id="1.10.357.10">
    <property type="entry name" value="Tetracycline Repressor, domain 2"/>
    <property type="match status" value="1"/>
</dbReference>
<dbReference type="Gene3D" id="1.10.10.60">
    <property type="entry name" value="Homeodomain-like"/>
    <property type="match status" value="1"/>
</dbReference>
<dbReference type="Pfam" id="PF00440">
    <property type="entry name" value="TetR_N"/>
    <property type="match status" value="1"/>
</dbReference>
<feature type="DNA-binding region" description="H-T-H motif" evidence="4">
    <location>
        <begin position="35"/>
        <end position="54"/>
    </location>
</feature>
<dbReference type="InterPro" id="IPR011075">
    <property type="entry name" value="TetR_C"/>
</dbReference>
<name>A0ABP9QW61_9PSEU</name>
<evidence type="ECO:0000256" key="1">
    <source>
        <dbReference type="ARBA" id="ARBA00023015"/>
    </source>
</evidence>
<dbReference type="PROSITE" id="PS50977">
    <property type="entry name" value="HTH_TETR_2"/>
    <property type="match status" value="1"/>
</dbReference>
<dbReference type="EMBL" id="BAABJP010000039">
    <property type="protein sequence ID" value="GAA5168310.1"/>
    <property type="molecule type" value="Genomic_DNA"/>
</dbReference>
<gene>
    <name evidence="6" type="ORF">GCM10023321_62160</name>
</gene>
<protein>
    <submittedName>
        <fullName evidence="6">TetR/AcrR family transcriptional regulator</fullName>
    </submittedName>
</protein>
<keyword evidence="1" id="KW-0805">Transcription regulation</keyword>
<organism evidence="6 7">
    <name type="scientific">Pseudonocardia eucalypti</name>
    <dbReference type="NCBI Taxonomy" id="648755"/>
    <lineage>
        <taxon>Bacteria</taxon>
        <taxon>Bacillati</taxon>
        <taxon>Actinomycetota</taxon>
        <taxon>Actinomycetes</taxon>
        <taxon>Pseudonocardiales</taxon>
        <taxon>Pseudonocardiaceae</taxon>
        <taxon>Pseudonocardia</taxon>
    </lineage>
</organism>
<evidence type="ECO:0000256" key="4">
    <source>
        <dbReference type="PROSITE-ProRule" id="PRU00335"/>
    </source>
</evidence>
<reference evidence="7" key="1">
    <citation type="journal article" date="2019" name="Int. J. Syst. Evol. Microbiol.">
        <title>The Global Catalogue of Microorganisms (GCM) 10K type strain sequencing project: providing services to taxonomists for standard genome sequencing and annotation.</title>
        <authorList>
            <consortium name="The Broad Institute Genomics Platform"/>
            <consortium name="The Broad Institute Genome Sequencing Center for Infectious Disease"/>
            <person name="Wu L."/>
            <person name="Ma J."/>
        </authorList>
    </citation>
    <scope>NUCLEOTIDE SEQUENCE [LARGE SCALE GENOMIC DNA]</scope>
    <source>
        <strain evidence="7">JCM 18303</strain>
    </source>
</reference>
<keyword evidence="2 4" id="KW-0238">DNA-binding</keyword>
<evidence type="ECO:0000313" key="7">
    <source>
        <dbReference type="Proteomes" id="UP001428817"/>
    </source>
</evidence>
<keyword evidence="7" id="KW-1185">Reference proteome</keyword>
<dbReference type="InterPro" id="IPR050109">
    <property type="entry name" value="HTH-type_TetR-like_transc_reg"/>
</dbReference>
<comment type="caution">
    <text evidence="6">The sequence shown here is derived from an EMBL/GenBank/DDBJ whole genome shotgun (WGS) entry which is preliminary data.</text>
</comment>
<evidence type="ECO:0000256" key="2">
    <source>
        <dbReference type="ARBA" id="ARBA00023125"/>
    </source>
</evidence>
<evidence type="ECO:0000259" key="5">
    <source>
        <dbReference type="PROSITE" id="PS50977"/>
    </source>
</evidence>
<dbReference type="PANTHER" id="PTHR30055">
    <property type="entry name" value="HTH-TYPE TRANSCRIPTIONAL REGULATOR RUTR"/>
    <property type="match status" value="1"/>
</dbReference>
<evidence type="ECO:0000313" key="6">
    <source>
        <dbReference type="EMBL" id="GAA5168310.1"/>
    </source>
</evidence>
<dbReference type="Proteomes" id="UP001428817">
    <property type="component" value="Unassembled WGS sequence"/>
</dbReference>
<dbReference type="Pfam" id="PF16859">
    <property type="entry name" value="TetR_C_11"/>
    <property type="match status" value="1"/>
</dbReference>
<evidence type="ECO:0000256" key="3">
    <source>
        <dbReference type="ARBA" id="ARBA00023163"/>
    </source>
</evidence>
<sequence>MQRAHTGRRRNEATRRAILAAAERLLATGAPVPLTLPAIAAEAGVGRQTVYRWWSSPGEVLLEALADYAAEQVPVPDTVDPRADLTTFLTGTFASVTGPRNASALRGLARQAAVDERAAELLRRFTASRRAALRELLERHRAHLAGGADLDLLVDQVYGLLWYRLLLDHAPLDDRAAALVADGLLGSRDA</sequence>
<dbReference type="PANTHER" id="PTHR30055:SF148">
    <property type="entry name" value="TETR-FAMILY TRANSCRIPTIONAL REGULATOR"/>
    <property type="match status" value="1"/>
</dbReference>
<dbReference type="SUPFAM" id="SSF46689">
    <property type="entry name" value="Homeodomain-like"/>
    <property type="match status" value="1"/>
</dbReference>